<evidence type="ECO:0000256" key="2">
    <source>
        <dbReference type="ARBA" id="ARBA00022801"/>
    </source>
</evidence>
<reference evidence="5" key="1">
    <citation type="submission" date="2025-08" db="UniProtKB">
        <authorList>
            <consortium name="RefSeq"/>
        </authorList>
    </citation>
    <scope>IDENTIFICATION</scope>
</reference>
<dbReference type="InterPro" id="IPR051132">
    <property type="entry name" value="3-5_Exonuclease_domain"/>
</dbReference>
<dbReference type="PANTHER" id="PTHR13620">
    <property type="entry name" value="3-5 EXONUCLEASE"/>
    <property type="match status" value="1"/>
</dbReference>
<dbReference type="SUPFAM" id="SSF53098">
    <property type="entry name" value="Ribonuclease H-like"/>
    <property type="match status" value="1"/>
</dbReference>
<accession>A0A6I9REG4</accession>
<gene>
    <name evidence="5" type="primary">LOC105047638</name>
</gene>
<dbReference type="GO" id="GO:0005737">
    <property type="term" value="C:cytoplasm"/>
    <property type="evidence" value="ECO:0007669"/>
    <property type="project" value="TreeGrafter"/>
</dbReference>
<protein>
    <submittedName>
        <fullName evidence="5">Uncharacterized protein LOC105047638</fullName>
    </submittedName>
</protein>
<dbReference type="GO" id="GO:0005634">
    <property type="term" value="C:nucleus"/>
    <property type="evidence" value="ECO:0007669"/>
    <property type="project" value="TreeGrafter"/>
</dbReference>
<dbReference type="GO" id="GO:0003676">
    <property type="term" value="F:nucleic acid binding"/>
    <property type="evidence" value="ECO:0007669"/>
    <property type="project" value="InterPro"/>
</dbReference>
<evidence type="ECO:0000256" key="1">
    <source>
        <dbReference type="ARBA" id="ARBA00022722"/>
    </source>
</evidence>
<dbReference type="Gene3D" id="3.30.420.10">
    <property type="entry name" value="Ribonuclease H-like superfamily/Ribonuclease H"/>
    <property type="match status" value="1"/>
</dbReference>
<feature type="compositionally biased region" description="Acidic residues" evidence="3">
    <location>
        <begin position="11"/>
        <end position="20"/>
    </location>
</feature>
<keyword evidence="1" id="KW-0540">Nuclease</keyword>
<keyword evidence="2" id="KW-0378">Hydrolase</keyword>
<evidence type="ECO:0000313" key="4">
    <source>
        <dbReference type="Proteomes" id="UP000504607"/>
    </source>
</evidence>
<dbReference type="PANTHER" id="PTHR13620:SF54">
    <property type="entry name" value="OS01G0566000 PROTEIN"/>
    <property type="match status" value="1"/>
</dbReference>
<proteinExistence type="predicted"/>
<dbReference type="InterPro" id="IPR036397">
    <property type="entry name" value="RNaseH_sf"/>
</dbReference>
<organism evidence="4 5">
    <name type="scientific">Elaeis guineensis var. tenera</name>
    <name type="common">Oil palm</name>
    <dbReference type="NCBI Taxonomy" id="51953"/>
    <lineage>
        <taxon>Eukaryota</taxon>
        <taxon>Viridiplantae</taxon>
        <taxon>Streptophyta</taxon>
        <taxon>Embryophyta</taxon>
        <taxon>Tracheophyta</taxon>
        <taxon>Spermatophyta</taxon>
        <taxon>Magnoliopsida</taxon>
        <taxon>Liliopsida</taxon>
        <taxon>Arecaceae</taxon>
        <taxon>Arecoideae</taxon>
        <taxon>Cocoseae</taxon>
        <taxon>Elaeidinae</taxon>
        <taxon>Elaeis</taxon>
    </lineage>
</organism>
<dbReference type="FunCoup" id="A0A6I9REG4">
    <property type="interactions" value="28"/>
</dbReference>
<evidence type="ECO:0000313" key="5">
    <source>
        <dbReference type="RefSeq" id="XP_010924960.1"/>
    </source>
</evidence>
<keyword evidence="4" id="KW-1185">Reference proteome</keyword>
<dbReference type="KEGG" id="egu:105047638"/>
<dbReference type="RefSeq" id="XP_010924960.1">
    <property type="nucleotide sequence ID" value="XM_010926658.2"/>
</dbReference>
<sequence length="261" mass="29805">MNGEVEMSIEKEEEEEEEEGGVTYYWSGPKGYYEIRIVRIGDRIIETTISDYHFVVKKWLHYIDRNYRKRRGPLVAGLAVFRGHPCPPCWSWRTPSGSPSNPNNPIRAIALCLGGSHCLLYQEDDRSDFRKPKGLNEFLDDRNLAIVGIGVKRDAERLAAEWGIHVAHPVELRTLAARAFGEEKVWKANLVRRQIVIKGLGLEKLAELALDGMKVGTKPARVVEKDWGEELQNEHIMYATRDAFLCFEIGLQCLKKIGQRT</sequence>
<feature type="region of interest" description="Disordered" evidence="3">
    <location>
        <begin position="1"/>
        <end position="20"/>
    </location>
</feature>
<evidence type="ECO:0000256" key="3">
    <source>
        <dbReference type="SAM" id="MobiDB-lite"/>
    </source>
</evidence>
<name>A0A6I9REG4_ELAGV</name>
<dbReference type="AlphaFoldDB" id="A0A6I9REG4"/>
<dbReference type="InterPro" id="IPR012337">
    <property type="entry name" value="RNaseH-like_sf"/>
</dbReference>
<dbReference type="OrthoDB" id="1651883at2759"/>
<dbReference type="GeneID" id="105047638"/>
<dbReference type="Proteomes" id="UP000504607">
    <property type="component" value="Chromosome 6"/>
</dbReference>
<dbReference type="GO" id="GO:0008408">
    <property type="term" value="F:3'-5' exonuclease activity"/>
    <property type="evidence" value="ECO:0007669"/>
    <property type="project" value="TreeGrafter"/>
</dbReference>
<dbReference type="InParanoid" id="A0A6I9REG4"/>